<proteinExistence type="predicted"/>
<sequence>MKDCWVKIYVSSTQLGLLKVGQQVDVKVDSFPDRTFVGQIKEISQNAEFTPRQSITQHERANLVFAVKVKIANDERILKPGMPADVIIK</sequence>
<dbReference type="EMBL" id="VSSQ01070106">
    <property type="protein sequence ID" value="MPN21978.1"/>
    <property type="molecule type" value="Genomic_DNA"/>
</dbReference>
<keyword evidence="2" id="KW-0175">Coiled coil</keyword>
<protein>
    <recommendedName>
        <fullName evidence="3">YknX-like beta-barrel domain-containing protein</fullName>
    </recommendedName>
</protein>
<dbReference type="InterPro" id="IPR058636">
    <property type="entry name" value="Beta-barrel_YknX"/>
</dbReference>
<dbReference type="GO" id="GO:0030313">
    <property type="term" value="C:cell envelope"/>
    <property type="evidence" value="ECO:0007669"/>
    <property type="project" value="UniProtKB-SubCell"/>
</dbReference>
<name>A0A645G539_9ZZZZ</name>
<evidence type="ECO:0000259" key="3">
    <source>
        <dbReference type="Pfam" id="PF25990"/>
    </source>
</evidence>
<dbReference type="PRINTS" id="PR01490">
    <property type="entry name" value="RTXTOXIND"/>
</dbReference>
<gene>
    <name evidence="4" type="ORF">SDC9_169360</name>
</gene>
<comment type="subcellular location">
    <subcellularLocation>
        <location evidence="1">Cell envelope</location>
    </subcellularLocation>
</comment>
<dbReference type="AlphaFoldDB" id="A0A645G539"/>
<evidence type="ECO:0000256" key="1">
    <source>
        <dbReference type="ARBA" id="ARBA00004196"/>
    </source>
</evidence>
<comment type="caution">
    <text evidence="4">The sequence shown here is derived from an EMBL/GenBank/DDBJ whole genome shotgun (WGS) entry which is preliminary data.</text>
</comment>
<accession>A0A645G539</accession>
<dbReference type="Pfam" id="PF25990">
    <property type="entry name" value="Beta-barrel_YknX"/>
    <property type="match status" value="1"/>
</dbReference>
<dbReference type="Gene3D" id="2.40.30.170">
    <property type="match status" value="1"/>
</dbReference>
<reference evidence="4" key="1">
    <citation type="submission" date="2019-08" db="EMBL/GenBank/DDBJ databases">
        <authorList>
            <person name="Kucharzyk K."/>
            <person name="Murdoch R.W."/>
            <person name="Higgins S."/>
            <person name="Loffler F."/>
        </authorList>
    </citation>
    <scope>NUCLEOTIDE SEQUENCE</scope>
</reference>
<dbReference type="PANTHER" id="PTHR32347:SF23">
    <property type="entry name" value="BLL5650 PROTEIN"/>
    <property type="match status" value="1"/>
</dbReference>
<evidence type="ECO:0000256" key="2">
    <source>
        <dbReference type="ARBA" id="ARBA00023054"/>
    </source>
</evidence>
<feature type="domain" description="YknX-like beta-barrel" evidence="3">
    <location>
        <begin position="8"/>
        <end position="84"/>
    </location>
</feature>
<evidence type="ECO:0000313" key="4">
    <source>
        <dbReference type="EMBL" id="MPN21978.1"/>
    </source>
</evidence>
<dbReference type="PANTHER" id="PTHR32347">
    <property type="entry name" value="EFFLUX SYSTEM COMPONENT YKNX-RELATED"/>
    <property type="match status" value="1"/>
</dbReference>
<organism evidence="4">
    <name type="scientific">bioreactor metagenome</name>
    <dbReference type="NCBI Taxonomy" id="1076179"/>
    <lineage>
        <taxon>unclassified sequences</taxon>
        <taxon>metagenomes</taxon>
        <taxon>ecological metagenomes</taxon>
    </lineage>
</organism>
<dbReference type="InterPro" id="IPR050465">
    <property type="entry name" value="UPF0194_transport"/>
</dbReference>